<feature type="signal peptide" evidence="1">
    <location>
        <begin position="1"/>
        <end position="22"/>
    </location>
</feature>
<dbReference type="Proteomes" id="UP001464555">
    <property type="component" value="Unassembled WGS sequence"/>
</dbReference>
<reference evidence="2 3" key="1">
    <citation type="submission" date="2024-04" db="EMBL/GenBank/DDBJ databases">
        <title>Flavobacterium sp. DGU11 16S ribosomal RNA gene Genome sequencing and assembly.</title>
        <authorList>
            <person name="Park S."/>
        </authorList>
    </citation>
    <scope>NUCLEOTIDE SEQUENCE [LARGE SCALE GENOMIC DNA]</scope>
    <source>
        <strain evidence="2 3">DGU11</strain>
    </source>
</reference>
<evidence type="ECO:0000313" key="3">
    <source>
        <dbReference type="Proteomes" id="UP001464555"/>
    </source>
</evidence>
<accession>A0ABU9HT52</accession>
<keyword evidence="1" id="KW-0732">Signal</keyword>
<dbReference type="PROSITE" id="PS51257">
    <property type="entry name" value="PROKAR_LIPOPROTEIN"/>
    <property type="match status" value="1"/>
</dbReference>
<evidence type="ECO:0000313" key="2">
    <source>
        <dbReference type="EMBL" id="MEL1243349.1"/>
    </source>
</evidence>
<keyword evidence="3" id="KW-1185">Reference proteome</keyword>
<organism evidence="2 3">
    <name type="scientific">Flavobacterium arundinis</name>
    <dbReference type="NCBI Taxonomy" id="3139143"/>
    <lineage>
        <taxon>Bacteria</taxon>
        <taxon>Pseudomonadati</taxon>
        <taxon>Bacteroidota</taxon>
        <taxon>Flavobacteriia</taxon>
        <taxon>Flavobacteriales</taxon>
        <taxon>Flavobacteriaceae</taxon>
        <taxon>Flavobacterium</taxon>
    </lineage>
</organism>
<name>A0ABU9HT52_9FLAO</name>
<dbReference type="RefSeq" id="WP_341695670.1">
    <property type="nucleotide sequence ID" value="NZ_JBBYHR010000002.1"/>
</dbReference>
<evidence type="ECO:0008006" key="4">
    <source>
        <dbReference type="Google" id="ProtNLM"/>
    </source>
</evidence>
<protein>
    <recommendedName>
        <fullName evidence="4">DUF4292 domain-containing protein</fullName>
    </recommendedName>
</protein>
<comment type="caution">
    <text evidence="2">The sequence shown here is derived from an EMBL/GenBank/DDBJ whole genome shotgun (WGS) entry which is preliminary data.</text>
</comment>
<gene>
    <name evidence="2" type="ORF">AAEO56_03675</name>
</gene>
<proteinExistence type="predicted"/>
<feature type="chain" id="PRO_5047181924" description="DUF4292 domain-containing protein" evidence="1">
    <location>
        <begin position="23"/>
        <end position="245"/>
    </location>
</feature>
<sequence length="245" mass="27421">MKTRLFLALGLMMAFVTTSCNFSETITINETGSGRVSFDIDGSGLMAMAGEEMAKEGEKRMDSTFTFKQLLEEKKDSIATLPKEEQARLKSLEKFSVKMLMDPATSEMKINLFADFDKAGELQDMMKAFGNLNSLKKQPGAPDMGGMFQNGSEVTYTYDGKKFSRKVKLVDKPKKKEEGGDEDMYKAMFGESNYELNYTFPKKIKKVSNKNAVVSADGKSVKVTYPLSDFFDNPQAMALDVEFEK</sequence>
<evidence type="ECO:0000256" key="1">
    <source>
        <dbReference type="SAM" id="SignalP"/>
    </source>
</evidence>
<dbReference type="EMBL" id="JBBYHR010000002">
    <property type="protein sequence ID" value="MEL1243349.1"/>
    <property type="molecule type" value="Genomic_DNA"/>
</dbReference>